<evidence type="ECO:0000256" key="7">
    <source>
        <dbReference type="SAM" id="SignalP"/>
    </source>
</evidence>
<feature type="chain" id="PRO_5045457012" evidence="7">
    <location>
        <begin position="27"/>
        <end position="301"/>
    </location>
</feature>
<dbReference type="Gene3D" id="3.90.1720.10">
    <property type="entry name" value="endopeptidase domain like (from Nostoc punctiforme)"/>
    <property type="match status" value="1"/>
</dbReference>
<dbReference type="PANTHER" id="PTHR47053">
    <property type="entry name" value="MUREIN DD-ENDOPEPTIDASE MEPH-RELATED"/>
    <property type="match status" value="1"/>
</dbReference>
<keyword evidence="4" id="KW-0677">Repeat</keyword>
<feature type="domain" description="NlpC/P60" evidence="10">
    <location>
        <begin position="177"/>
        <end position="298"/>
    </location>
</feature>
<evidence type="ECO:0000256" key="2">
    <source>
        <dbReference type="ARBA" id="ARBA00022670"/>
    </source>
</evidence>
<keyword evidence="12" id="KW-1185">Reference proteome</keyword>
<dbReference type="InterPro" id="IPR018392">
    <property type="entry name" value="LysM"/>
</dbReference>
<dbReference type="PANTHER" id="PTHR47053:SF1">
    <property type="entry name" value="MUREIN DD-ENDOPEPTIDASE MEPH-RELATED"/>
    <property type="match status" value="1"/>
</dbReference>
<dbReference type="InterPro" id="IPR036779">
    <property type="entry name" value="LysM_dom_sf"/>
</dbReference>
<gene>
    <name evidence="11" type="ORF">ACFPOH_12800</name>
</gene>
<evidence type="ECO:0000313" key="12">
    <source>
        <dbReference type="Proteomes" id="UP001595978"/>
    </source>
</evidence>
<keyword evidence="6" id="KW-0788">Thiol protease</keyword>
<dbReference type="InterPro" id="IPR038765">
    <property type="entry name" value="Papain-like_cys_pep_sf"/>
</dbReference>
<dbReference type="EMBL" id="JBHSNQ010000170">
    <property type="protein sequence ID" value="MFC5542584.1"/>
    <property type="molecule type" value="Genomic_DNA"/>
</dbReference>
<dbReference type="InterPro" id="IPR001387">
    <property type="entry name" value="Cro/C1-type_HTH"/>
</dbReference>
<name>A0ABW0RCV4_9BACL</name>
<proteinExistence type="inferred from homology"/>
<feature type="domain" description="LysM" evidence="9">
    <location>
        <begin position="80"/>
        <end position="124"/>
    </location>
</feature>
<dbReference type="PROSITE" id="PS51935">
    <property type="entry name" value="NLPC_P60"/>
    <property type="match status" value="1"/>
</dbReference>
<protein>
    <submittedName>
        <fullName evidence="11">NlpC/P60 family protein</fullName>
    </submittedName>
</protein>
<comment type="caution">
    <text evidence="11">The sequence shown here is derived from an EMBL/GenBank/DDBJ whole genome shotgun (WGS) entry which is preliminary data.</text>
</comment>
<evidence type="ECO:0000256" key="5">
    <source>
        <dbReference type="ARBA" id="ARBA00022801"/>
    </source>
</evidence>
<dbReference type="PROSITE" id="PS50943">
    <property type="entry name" value="HTH_CROC1"/>
    <property type="match status" value="1"/>
</dbReference>
<dbReference type="PROSITE" id="PS51257">
    <property type="entry name" value="PROKAR_LIPOPROTEIN"/>
    <property type="match status" value="1"/>
</dbReference>
<dbReference type="SMART" id="SM00257">
    <property type="entry name" value="LysM"/>
    <property type="match status" value="1"/>
</dbReference>
<dbReference type="Pfam" id="PF01476">
    <property type="entry name" value="LysM"/>
    <property type="match status" value="1"/>
</dbReference>
<keyword evidence="3 7" id="KW-0732">Signal</keyword>
<evidence type="ECO:0000256" key="1">
    <source>
        <dbReference type="ARBA" id="ARBA00007074"/>
    </source>
</evidence>
<feature type="domain" description="HTH cro/C1-type" evidence="8">
    <location>
        <begin position="88"/>
        <end position="104"/>
    </location>
</feature>
<dbReference type="RefSeq" id="WP_390309987.1">
    <property type="nucleotide sequence ID" value="NZ_JBHSNQ010000170.1"/>
</dbReference>
<evidence type="ECO:0000313" key="11">
    <source>
        <dbReference type="EMBL" id="MFC5542584.1"/>
    </source>
</evidence>
<dbReference type="InterPro" id="IPR051202">
    <property type="entry name" value="Peptidase_C40"/>
</dbReference>
<keyword evidence="2" id="KW-0645">Protease</keyword>
<organism evidence="11 12">
    <name type="scientific">Ureibacillus suwonensis</name>
    <dbReference type="NCBI Taxonomy" id="313007"/>
    <lineage>
        <taxon>Bacteria</taxon>
        <taxon>Bacillati</taxon>
        <taxon>Bacillota</taxon>
        <taxon>Bacilli</taxon>
        <taxon>Bacillales</taxon>
        <taxon>Caryophanaceae</taxon>
        <taxon>Ureibacillus</taxon>
    </lineage>
</organism>
<reference evidence="12" key="1">
    <citation type="journal article" date="2019" name="Int. J. Syst. Evol. Microbiol.">
        <title>The Global Catalogue of Microorganisms (GCM) 10K type strain sequencing project: providing services to taxonomists for standard genome sequencing and annotation.</title>
        <authorList>
            <consortium name="The Broad Institute Genomics Platform"/>
            <consortium name="The Broad Institute Genome Sequencing Center for Infectious Disease"/>
            <person name="Wu L."/>
            <person name="Ma J."/>
        </authorList>
    </citation>
    <scope>NUCLEOTIDE SEQUENCE [LARGE SCALE GENOMIC DNA]</scope>
    <source>
        <strain evidence="12">CCUG 56331</strain>
    </source>
</reference>
<evidence type="ECO:0000259" key="9">
    <source>
        <dbReference type="PROSITE" id="PS51782"/>
    </source>
</evidence>
<dbReference type="CDD" id="cd00118">
    <property type="entry name" value="LysM"/>
    <property type="match status" value="1"/>
</dbReference>
<accession>A0ABW0RCV4</accession>
<dbReference type="SUPFAM" id="SSF54001">
    <property type="entry name" value="Cysteine proteinases"/>
    <property type="match status" value="1"/>
</dbReference>
<dbReference type="Pfam" id="PF00877">
    <property type="entry name" value="NLPC_P60"/>
    <property type="match status" value="1"/>
</dbReference>
<dbReference type="Gene3D" id="3.10.350.10">
    <property type="entry name" value="LysM domain"/>
    <property type="match status" value="1"/>
</dbReference>
<evidence type="ECO:0000256" key="4">
    <source>
        <dbReference type="ARBA" id="ARBA00022737"/>
    </source>
</evidence>
<dbReference type="Proteomes" id="UP001595978">
    <property type="component" value="Unassembled WGS sequence"/>
</dbReference>
<comment type="similarity">
    <text evidence="1">Belongs to the peptidase C40 family.</text>
</comment>
<evidence type="ECO:0000259" key="8">
    <source>
        <dbReference type="PROSITE" id="PS50943"/>
    </source>
</evidence>
<evidence type="ECO:0000256" key="3">
    <source>
        <dbReference type="ARBA" id="ARBA00022729"/>
    </source>
</evidence>
<dbReference type="SUPFAM" id="SSF54106">
    <property type="entry name" value="LysM domain"/>
    <property type="match status" value="1"/>
</dbReference>
<feature type="signal peptide" evidence="7">
    <location>
        <begin position="1"/>
        <end position="26"/>
    </location>
</feature>
<evidence type="ECO:0000256" key="6">
    <source>
        <dbReference type="ARBA" id="ARBA00022807"/>
    </source>
</evidence>
<sequence length="301" mass="32979">MYPRKKSMLIGAAILASCIFSPSVYATTDNGVKTTVAHSNIKSMIMSNHIANLDRSETRKETLSKARMTKLSDQQIASSITYKVAAGDTLTKIAKKFNVSVEEIVRWNQLPSADKIYVGQILNIYASSTGVVAGNPGNSAGNQIDTSANEEALKDKAIEAQLAKERLIETNPSDKGQAIYKKAIEIAKTYLGVPYLFGGNTPDGFDCSGFVRYVYANAGLDILRKSSEDYFMQDTTKVKNPVPGDLVFFKHTYKAGVSHMGIYLGDGKFIHAGNDGVEISNVSADYWKKHFVAYKRFNGIK</sequence>
<dbReference type="PROSITE" id="PS51782">
    <property type="entry name" value="LYSM"/>
    <property type="match status" value="1"/>
</dbReference>
<keyword evidence="5" id="KW-0378">Hydrolase</keyword>
<evidence type="ECO:0000259" key="10">
    <source>
        <dbReference type="PROSITE" id="PS51935"/>
    </source>
</evidence>
<dbReference type="InterPro" id="IPR000064">
    <property type="entry name" value="NLP_P60_dom"/>
</dbReference>